<evidence type="ECO:0000256" key="1">
    <source>
        <dbReference type="ARBA" id="ARBA00004651"/>
    </source>
</evidence>
<dbReference type="Proteomes" id="UP000624701">
    <property type="component" value="Unassembled WGS sequence"/>
</dbReference>
<evidence type="ECO:0000313" key="8">
    <source>
        <dbReference type="Proteomes" id="UP000624701"/>
    </source>
</evidence>
<evidence type="ECO:0000256" key="6">
    <source>
        <dbReference type="SAM" id="Phobius"/>
    </source>
</evidence>
<feature type="transmembrane region" description="Helical" evidence="6">
    <location>
        <begin position="403"/>
        <end position="422"/>
    </location>
</feature>
<accession>A0ABQ2BZP8</accession>
<feature type="transmembrane region" description="Helical" evidence="6">
    <location>
        <begin position="182"/>
        <end position="202"/>
    </location>
</feature>
<feature type="transmembrane region" description="Helical" evidence="6">
    <location>
        <begin position="343"/>
        <end position="360"/>
    </location>
</feature>
<dbReference type="PANTHER" id="PTHR30250:SF30">
    <property type="entry name" value="LIPID III FLIPPASE"/>
    <property type="match status" value="1"/>
</dbReference>
<dbReference type="PANTHER" id="PTHR30250">
    <property type="entry name" value="PST FAMILY PREDICTED COLANIC ACID TRANSPORTER"/>
    <property type="match status" value="1"/>
</dbReference>
<dbReference type="InterPro" id="IPR044550">
    <property type="entry name" value="WzxE"/>
</dbReference>
<evidence type="ECO:0000256" key="4">
    <source>
        <dbReference type="ARBA" id="ARBA00022989"/>
    </source>
</evidence>
<feature type="transmembrane region" description="Helical" evidence="6">
    <location>
        <begin position="305"/>
        <end position="323"/>
    </location>
</feature>
<sequence>MKFRIFNSNLLIRASYFNAIIVLVRAISGIVTSKVIALFLGPSGLALLGNLRSFIQTASSVTAEGYHNATIRYVSEYKDSELKQKKTVATIFQLSLGLAFLIGIILWVFSSTWSAVLFKTEAYAYVIKVLAIGLPFFSYNLLVIYVLNGLERHKKLVIVNSILSVGNMLVTISFAIKFGLQGALVGIILGPMIVFIINFFALAEKRLILFYAFKFELFSIKALKNISIYFLMAAYSTVIVSITFLLIRNLIIENLSVEEAGYWEAMNRISSFYLMFFISLTSFYLLPRLSKTNSFEVFKKEIKSFYVLIIPVLIIVFALIYFLRYLLLNILLSEEFIPTSELFFWRLIGDFINVIAIVLVKQFHAKLLFKAYLFSNGLLSLLYFCLSYFFIDIYGLVGVVKAYAFSYMVYLPIVIIFIYNYYKRNKIN</sequence>
<feature type="transmembrane region" description="Helical" evidence="6">
    <location>
        <begin position="267"/>
        <end position="285"/>
    </location>
</feature>
<evidence type="ECO:0000313" key="7">
    <source>
        <dbReference type="EMBL" id="GGI57027.1"/>
    </source>
</evidence>
<dbReference type="CDD" id="cd13125">
    <property type="entry name" value="MATE_like_10"/>
    <property type="match status" value="1"/>
</dbReference>
<keyword evidence="4 6" id="KW-1133">Transmembrane helix</keyword>
<keyword evidence="8" id="KW-1185">Reference proteome</keyword>
<feature type="transmembrane region" description="Helical" evidence="6">
    <location>
        <begin position="88"/>
        <end position="110"/>
    </location>
</feature>
<comment type="caution">
    <text evidence="7">The sequence shown here is derived from an EMBL/GenBank/DDBJ whole genome shotgun (WGS) entry which is preliminary data.</text>
</comment>
<evidence type="ECO:0000256" key="2">
    <source>
        <dbReference type="ARBA" id="ARBA00022475"/>
    </source>
</evidence>
<keyword evidence="5 6" id="KW-0472">Membrane</keyword>
<dbReference type="InterPro" id="IPR002797">
    <property type="entry name" value="Polysacc_synth"/>
</dbReference>
<name>A0ABQ2BZP8_9FLAO</name>
<keyword evidence="2" id="KW-1003">Cell membrane</keyword>
<keyword evidence="3 6" id="KW-0812">Transmembrane</keyword>
<dbReference type="EMBL" id="BMDQ01000001">
    <property type="protein sequence ID" value="GGI57027.1"/>
    <property type="molecule type" value="Genomic_DNA"/>
</dbReference>
<evidence type="ECO:0000256" key="3">
    <source>
        <dbReference type="ARBA" id="ARBA00022692"/>
    </source>
</evidence>
<feature type="transmembrane region" description="Helical" evidence="6">
    <location>
        <begin position="156"/>
        <end position="176"/>
    </location>
</feature>
<feature type="transmembrane region" description="Helical" evidence="6">
    <location>
        <begin position="223"/>
        <end position="247"/>
    </location>
</feature>
<reference evidence="8" key="1">
    <citation type="journal article" date="2019" name="Int. J. Syst. Evol. Microbiol.">
        <title>The Global Catalogue of Microorganisms (GCM) 10K type strain sequencing project: providing services to taxonomists for standard genome sequencing and annotation.</title>
        <authorList>
            <consortium name="The Broad Institute Genomics Platform"/>
            <consortium name="The Broad Institute Genome Sequencing Center for Infectious Disease"/>
            <person name="Wu L."/>
            <person name="Ma J."/>
        </authorList>
    </citation>
    <scope>NUCLEOTIDE SEQUENCE [LARGE SCALE GENOMIC DNA]</scope>
    <source>
        <strain evidence="8">CCM 8681</strain>
    </source>
</reference>
<organism evidence="7 8">
    <name type="scientific">Winogradskyella haliclonae</name>
    <dbReference type="NCBI Taxonomy" id="2048558"/>
    <lineage>
        <taxon>Bacteria</taxon>
        <taxon>Pseudomonadati</taxon>
        <taxon>Bacteroidota</taxon>
        <taxon>Flavobacteriia</taxon>
        <taxon>Flavobacteriales</taxon>
        <taxon>Flavobacteriaceae</taxon>
        <taxon>Winogradskyella</taxon>
    </lineage>
</organism>
<comment type="subcellular location">
    <subcellularLocation>
        <location evidence="1">Cell membrane</location>
        <topology evidence="1">Multi-pass membrane protein</topology>
    </subcellularLocation>
</comment>
<feature type="transmembrane region" description="Helical" evidence="6">
    <location>
        <begin position="20"/>
        <end position="48"/>
    </location>
</feature>
<protein>
    <submittedName>
        <fullName evidence="7">LPS biosynthesis protein</fullName>
    </submittedName>
</protein>
<feature type="transmembrane region" description="Helical" evidence="6">
    <location>
        <begin position="372"/>
        <end position="391"/>
    </location>
</feature>
<dbReference type="Pfam" id="PF01943">
    <property type="entry name" value="Polysacc_synt"/>
    <property type="match status" value="1"/>
</dbReference>
<feature type="transmembrane region" description="Helical" evidence="6">
    <location>
        <begin position="122"/>
        <end position="147"/>
    </location>
</feature>
<proteinExistence type="predicted"/>
<evidence type="ECO:0000256" key="5">
    <source>
        <dbReference type="ARBA" id="ARBA00023136"/>
    </source>
</evidence>
<dbReference type="InterPro" id="IPR050833">
    <property type="entry name" value="Poly_Biosynth_Transport"/>
</dbReference>
<gene>
    <name evidence="7" type="primary">wzxE</name>
    <name evidence="7" type="ORF">GCM10011444_13360</name>
</gene>
<dbReference type="RefSeq" id="WP_188373911.1">
    <property type="nucleotide sequence ID" value="NZ_BMDQ01000001.1"/>
</dbReference>